<dbReference type="InterPro" id="IPR013783">
    <property type="entry name" value="Ig-like_fold"/>
</dbReference>
<feature type="compositionally biased region" description="Low complexity" evidence="2">
    <location>
        <begin position="62"/>
        <end position="73"/>
    </location>
</feature>
<evidence type="ECO:0000256" key="2">
    <source>
        <dbReference type="SAM" id="MobiDB-lite"/>
    </source>
</evidence>
<feature type="domain" description="Association with the SNF1 complex (ASC)" evidence="3">
    <location>
        <begin position="363"/>
        <end position="470"/>
    </location>
</feature>
<evidence type="ECO:0000256" key="1">
    <source>
        <dbReference type="ARBA" id="ARBA00010926"/>
    </source>
</evidence>
<sequence>MGNNPSKGPSGDGPSPVTSGTTSLTSDRRAARGSSLNATSGASKAPVADPSASKETVRGHPSSQNQSSSIQHQRLPSRNVTDLPTRTIDRPDRHEPRRTDAPRPRDIPSADASNPVQVPVSRAAAARRDAYQPVAASGPPHKMYYSASAHFQRPPRMPLPIGDATATPGSPISGPDDASPLAPEQTPNYQATVTNPDLTTTSSTTTVDDDDTVDDLQSYTSSGIGRGVPTYIEWTGGGNRVYVTGTFVNWESKFRLHKSENNPGVMSTVLNLRPGTHHLKFIVDGDMRASDNLPTAVDFTNYLVNYIEISADDVTRTRRESEKGAVPPGVHPPQVIPDHANAGKTESVVDEDKSEKEDSEEPEEIPTGDFRSIIPPFLLDLDKDEDSASYQQAVNIIGDAPTPPSLPLFLGKSILNGTTPMKDDSSLLNNPNHTVLNHLATSSIKNGVLATSVTTRYKRKYVTTILYKPTGHIGE</sequence>
<feature type="compositionally biased region" description="Acidic residues" evidence="2">
    <location>
        <begin position="357"/>
        <end position="366"/>
    </location>
</feature>
<dbReference type="SUPFAM" id="SSF81296">
    <property type="entry name" value="E set domains"/>
    <property type="match status" value="1"/>
</dbReference>
<feature type="region of interest" description="Disordered" evidence="2">
    <location>
        <begin position="154"/>
        <end position="212"/>
    </location>
</feature>
<dbReference type="InterPro" id="IPR006828">
    <property type="entry name" value="ASC_dom"/>
</dbReference>
<keyword evidence="5" id="KW-1185">Reference proteome</keyword>
<dbReference type="InterPro" id="IPR037256">
    <property type="entry name" value="ASC_dom_sf"/>
</dbReference>
<comment type="similarity">
    <text evidence="1">Belongs to the 5'-AMP-activated protein kinase beta subunit family.</text>
</comment>
<dbReference type="SMART" id="SM01010">
    <property type="entry name" value="AMPKBI"/>
    <property type="match status" value="1"/>
</dbReference>
<evidence type="ECO:0000313" key="4">
    <source>
        <dbReference type="EMBL" id="KAL2815937.1"/>
    </source>
</evidence>
<dbReference type="Pfam" id="PF04739">
    <property type="entry name" value="AMPKBI"/>
    <property type="match status" value="1"/>
</dbReference>
<feature type="compositionally biased region" description="Polar residues" evidence="2">
    <location>
        <begin position="185"/>
        <end position="196"/>
    </location>
</feature>
<dbReference type="InterPro" id="IPR032640">
    <property type="entry name" value="AMPK1_CBM"/>
</dbReference>
<dbReference type="CDD" id="cd02859">
    <property type="entry name" value="E_set_AMPKbeta_like_N"/>
    <property type="match status" value="1"/>
</dbReference>
<dbReference type="Gene3D" id="6.20.250.60">
    <property type="match status" value="1"/>
</dbReference>
<comment type="caution">
    <text evidence="4">The sequence shown here is derived from an EMBL/GenBank/DDBJ whole genome shotgun (WGS) entry which is preliminary data.</text>
</comment>
<evidence type="ECO:0000313" key="5">
    <source>
        <dbReference type="Proteomes" id="UP001610334"/>
    </source>
</evidence>
<accession>A0ABR4HMH8</accession>
<feature type="compositionally biased region" description="Low complexity" evidence="2">
    <location>
        <begin position="1"/>
        <end position="16"/>
    </location>
</feature>
<dbReference type="EMBL" id="JBFXLT010000025">
    <property type="protein sequence ID" value="KAL2815937.1"/>
    <property type="molecule type" value="Genomic_DNA"/>
</dbReference>
<dbReference type="Proteomes" id="UP001610334">
    <property type="component" value="Unassembled WGS sequence"/>
</dbReference>
<proteinExistence type="inferred from homology"/>
<organism evidence="4 5">
    <name type="scientific">Aspergillus granulosus</name>
    <dbReference type="NCBI Taxonomy" id="176169"/>
    <lineage>
        <taxon>Eukaryota</taxon>
        <taxon>Fungi</taxon>
        <taxon>Dikarya</taxon>
        <taxon>Ascomycota</taxon>
        <taxon>Pezizomycotina</taxon>
        <taxon>Eurotiomycetes</taxon>
        <taxon>Eurotiomycetidae</taxon>
        <taxon>Eurotiales</taxon>
        <taxon>Aspergillaceae</taxon>
        <taxon>Aspergillus</taxon>
        <taxon>Aspergillus subgen. Nidulantes</taxon>
    </lineage>
</organism>
<protein>
    <recommendedName>
        <fullName evidence="3">Association with the SNF1 complex (ASC) domain-containing protein</fullName>
    </recommendedName>
</protein>
<dbReference type="PANTHER" id="PTHR10343:SF84">
    <property type="entry name" value="5'-AMP-ACTIVATED PROTEIN KINASE SUBUNIT BETA-1"/>
    <property type="match status" value="1"/>
</dbReference>
<evidence type="ECO:0000259" key="3">
    <source>
        <dbReference type="SMART" id="SM01010"/>
    </source>
</evidence>
<dbReference type="SUPFAM" id="SSF160219">
    <property type="entry name" value="AMPKBI-like"/>
    <property type="match status" value="1"/>
</dbReference>
<dbReference type="InterPro" id="IPR014756">
    <property type="entry name" value="Ig_E-set"/>
</dbReference>
<dbReference type="InterPro" id="IPR050827">
    <property type="entry name" value="CRP1_MDG1_kinase"/>
</dbReference>
<feature type="region of interest" description="Disordered" evidence="2">
    <location>
        <begin position="1"/>
        <end position="129"/>
    </location>
</feature>
<feature type="compositionally biased region" description="Basic and acidic residues" evidence="2">
    <location>
        <begin position="87"/>
        <end position="108"/>
    </location>
</feature>
<name>A0ABR4HMH8_9EURO</name>
<feature type="region of interest" description="Disordered" evidence="2">
    <location>
        <begin position="318"/>
        <end position="369"/>
    </location>
</feature>
<dbReference type="Pfam" id="PF16561">
    <property type="entry name" value="AMPK1_CBM"/>
    <property type="match status" value="1"/>
</dbReference>
<dbReference type="Gene3D" id="2.60.40.10">
    <property type="entry name" value="Immunoglobulins"/>
    <property type="match status" value="1"/>
</dbReference>
<gene>
    <name evidence="4" type="ORF">BJX63DRAFT_153316</name>
</gene>
<reference evidence="4 5" key="1">
    <citation type="submission" date="2024-07" db="EMBL/GenBank/DDBJ databases">
        <title>Section-level genome sequencing and comparative genomics of Aspergillus sections Usti and Cavernicolus.</title>
        <authorList>
            <consortium name="Lawrence Berkeley National Laboratory"/>
            <person name="Nybo J.L."/>
            <person name="Vesth T.C."/>
            <person name="Theobald S."/>
            <person name="Frisvad J.C."/>
            <person name="Larsen T.O."/>
            <person name="Kjaerboelling I."/>
            <person name="Rothschild-Mancinelli K."/>
            <person name="Lyhne E.K."/>
            <person name="Kogle M.E."/>
            <person name="Barry K."/>
            <person name="Clum A."/>
            <person name="Na H."/>
            <person name="Ledsgaard L."/>
            <person name="Lin J."/>
            <person name="Lipzen A."/>
            <person name="Kuo A."/>
            <person name="Riley R."/>
            <person name="Mondo S."/>
            <person name="Labutti K."/>
            <person name="Haridas S."/>
            <person name="Pangalinan J."/>
            <person name="Salamov A.A."/>
            <person name="Simmons B.A."/>
            <person name="Magnuson J.K."/>
            <person name="Chen J."/>
            <person name="Drula E."/>
            <person name="Henrissat B."/>
            <person name="Wiebenga A."/>
            <person name="Lubbers R.J."/>
            <person name="Gomes A.C."/>
            <person name="Makela M.R."/>
            <person name="Stajich J."/>
            <person name="Grigoriev I.V."/>
            <person name="Mortensen U.H."/>
            <person name="De Vries R.P."/>
            <person name="Baker S.E."/>
            <person name="Andersen M.R."/>
        </authorList>
    </citation>
    <scope>NUCLEOTIDE SEQUENCE [LARGE SCALE GENOMIC DNA]</scope>
    <source>
        <strain evidence="4 5">CBS 588.65</strain>
    </source>
</reference>
<feature type="compositionally biased region" description="Low complexity" evidence="2">
    <location>
        <begin position="197"/>
        <end position="206"/>
    </location>
</feature>
<dbReference type="PANTHER" id="PTHR10343">
    <property type="entry name" value="5'-AMP-ACTIVATED PROTEIN KINASE , BETA SUBUNIT"/>
    <property type="match status" value="1"/>
</dbReference>
<feature type="compositionally biased region" description="Polar residues" evidence="2">
    <location>
        <begin position="74"/>
        <end position="84"/>
    </location>
</feature>